<evidence type="ECO:0000313" key="8">
    <source>
        <dbReference type="EMBL" id="QUL98370.1"/>
    </source>
</evidence>
<dbReference type="GO" id="GO:0005694">
    <property type="term" value="C:chromosome"/>
    <property type="evidence" value="ECO:0007669"/>
    <property type="project" value="InterPro"/>
</dbReference>
<feature type="coiled-coil region" evidence="6">
    <location>
        <begin position="676"/>
        <end position="874"/>
    </location>
</feature>
<dbReference type="GO" id="GO:0003677">
    <property type="term" value="F:DNA binding"/>
    <property type="evidence" value="ECO:0007669"/>
    <property type="project" value="UniProtKB-UniRule"/>
</dbReference>
<dbReference type="InterPro" id="IPR024704">
    <property type="entry name" value="SMC"/>
</dbReference>
<dbReference type="GO" id="GO:0005524">
    <property type="term" value="F:ATP binding"/>
    <property type="evidence" value="ECO:0007669"/>
    <property type="project" value="UniProtKB-UniRule"/>
</dbReference>
<dbReference type="Pfam" id="PF02463">
    <property type="entry name" value="SMC_N"/>
    <property type="match status" value="1"/>
</dbReference>
<dbReference type="InterPro" id="IPR027417">
    <property type="entry name" value="P-loop_NTPase"/>
</dbReference>
<dbReference type="SUPFAM" id="SSF75553">
    <property type="entry name" value="Smc hinge domain"/>
    <property type="match status" value="1"/>
</dbReference>
<proteinExistence type="inferred from homology"/>
<dbReference type="InterPro" id="IPR036277">
    <property type="entry name" value="SMC_hinge_sf"/>
</dbReference>
<reference evidence="8" key="2">
    <citation type="journal article" date="2023" name="Biology">
        <title>Prokaryotic Life Associated with Coal-Fire Gas Vents Revealed by Metagenomics.</title>
        <authorList>
            <person name="Kadnikov V.V."/>
            <person name="Mardanov A.V."/>
            <person name="Beletsky A.V."/>
            <person name="Karnachuk O.V."/>
            <person name="Ravin N.V."/>
        </authorList>
    </citation>
    <scope>NUCLEOTIDE SEQUENCE</scope>
    <source>
        <strain evidence="8">Bu02</strain>
    </source>
</reference>
<dbReference type="GO" id="GO:0016887">
    <property type="term" value="F:ATP hydrolysis activity"/>
    <property type="evidence" value="ECO:0007669"/>
    <property type="project" value="InterPro"/>
</dbReference>
<dbReference type="Gene3D" id="3.40.50.300">
    <property type="entry name" value="P-loop containing nucleotide triphosphate hydrolases"/>
    <property type="match status" value="2"/>
</dbReference>
<evidence type="ECO:0000256" key="6">
    <source>
        <dbReference type="HAMAP-Rule" id="MF_01894"/>
    </source>
</evidence>
<accession>A0AAT9LEW6</accession>
<feature type="coiled-coil region" evidence="6">
    <location>
        <begin position="161"/>
        <end position="202"/>
    </location>
</feature>
<name>A0AAT9LEW6_9FIRM</name>
<keyword evidence="5 6" id="KW-0238">DNA-binding</keyword>
<dbReference type="KEGG" id="fcz:IMF26_10185"/>
<dbReference type="SUPFAM" id="SSF52540">
    <property type="entry name" value="P-loop containing nucleoside triphosphate hydrolases"/>
    <property type="match status" value="1"/>
</dbReference>
<keyword evidence="1 6" id="KW-0963">Cytoplasm</keyword>
<keyword evidence="4 6" id="KW-0175">Coiled coil</keyword>
<organism evidence="8">
    <name type="scientific">Candidatus Fermentithermobacillus carboniphilus</name>
    <dbReference type="NCBI Taxonomy" id="3085328"/>
    <lineage>
        <taxon>Bacteria</taxon>
        <taxon>Bacillati</taxon>
        <taxon>Bacillota</taxon>
        <taxon>Candidatus Fermentithermobacillia</taxon>
        <taxon>Candidatus Fermentithermobacillales</taxon>
        <taxon>Candidatus Fermentithermobacillaceae</taxon>
        <taxon>Candidatus Fermentithermobacillus</taxon>
    </lineage>
</organism>
<evidence type="ECO:0000259" key="7">
    <source>
        <dbReference type="SMART" id="SM00968"/>
    </source>
</evidence>
<keyword evidence="2 6" id="KW-0547">Nucleotide-binding</keyword>
<evidence type="ECO:0000256" key="4">
    <source>
        <dbReference type="ARBA" id="ARBA00023054"/>
    </source>
</evidence>
<comment type="subcellular location">
    <subcellularLocation>
        <location evidence="6">Cytoplasm</location>
    </subcellularLocation>
</comment>
<dbReference type="GO" id="GO:0030261">
    <property type="term" value="P:chromosome condensation"/>
    <property type="evidence" value="ECO:0007669"/>
    <property type="project" value="InterPro"/>
</dbReference>
<dbReference type="NCBIfam" id="TIGR02168">
    <property type="entry name" value="SMC_prok_B"/>
    <property type="match status" value="1"/>
</dbReference>
<feature type="coiled-coil region" evidence="6">
    <location>
        <begin position="228"/>
        <end position="444"/>
    </location>
</feature>
<dbReference type="HAMAP" id="MF_01894">
    <property type="entry name" value="Smc_prok"/>
    <property type="match status" value="1"/>
</dbReference>
<comment type="similarity">
    <text evidence="6">Belongs to the SMC family.</text>
</comment>
<dbReference type="PIRSF" id="PIRSF005719">
    <property type="entry name" value="SMC"/>
    <property type="match status" value="1"/>
</dbReference>
<dbReference type="Gene3D" id="3.30.70.1620">
    <property type="match status" value="1"/>
</dbReference>
<comment type="subunit">
    <text evidence="6">Homodimer.</text>
</comment>
<evidence type="ECO:0000256" key="3">
    <source>
        <dbReference type="ARBA" id="ARBA00022840"/>
    </source>
</evidence>
<dbReference type="InterPro" id="IPR011890">
    <property type="entry name" value="SMC_prok"/>
</dbReference>
<evidence type="ECO:0000256" key="5">
    <source>
        <dbReference type="ARBA" id="ARBA00023125"/>
    </source>
</evidence>
<dbReference type="InterPro" id="IPR003395">
    <property type="entry name" value="RecF/RecN/SMC_N"/>
</dbReference>
<dbReference type="EMBL" id="CP062796">
    <property type="protein sequence ID" value="QUL98370.1"/>
    <property type="molecule type" value="Genomic_DNA"/>
</dbReference>
<evidence type="ECO:0000256" key="2">
    <source>
        <dbReference type="ARBA" id="ARBA00022741"/>
    </source>
</evidence>
<dbReference type="SMART" id="SM00968">
    <property type="entry name" value="SMC_hinge"/>
    <property type="match status" value="1"/>
</dbReference>
<dbReference type="GO" id="GO:0007062">
    <property type="term" value="P:sister chromatid cohesion"/>
    <property type="evidence" value="ECO:0007669"/>
    <property type="project" value="InterPro"/>
</dbReference>
<comment type="function">
    <text evidence="6">Required for chromosome condensation and partitioning.</text>
</comment>
<gene>
    <name evidence="6 8" type="primary">smc</name>
    <name evidence="8" type="ORF">IMF26_10185</name>
</gene>
<dbReference type="Pfam" id="PF06470">
    <property type="entry name" value="SMC_hinge"/>
    <property type="match status" value="1"/>
</dbReference>
<keyword evidence="3 6" id="KW-0067">ATP-binding</keyword>
<evidence type="ECO:0000256" key="1">
    <source>
        <dbReference type="ARBA" id="ARBA00022490"/>
    </source>
</evidence>
<feature type="coiled-coil region" evidence="6">
    <location>
        <begin position="968"/>
        <end position="1026"/>
    </location>
</feature>
<dbReference type="GO" id="GO:0007059">
    <property type="term" value="P:chromosome segregation"/>
    <property type="evidence" value="ECO:0007669"/>
    <property type="project" value="UniProtKB-UniRule"/>
</dbReference>
<feature type="domain" description="SMC hinge" evidence="7">
    <location>
        <begin position="517"/>
        <end position="635"/>
    </location>
</feature>
<sequence length="1172" mass="132327">MLRKIVLHGFKSFCDRTEVVLGSGITAIVGPNGCGKSNLADAVRWVLGEQNPRVLRCNRLEDVIFSGTERRKAMGMAEVRLLLDGVLDEGEKELLRRFTRDGSSEFRINGKVCRWKDIVEALLGTGLSHTGYVVIGQGAIQELAGGRPEERRVWIEEASGVAKYRLDKRDVEEKLSEARGNIARLDDLLVELSAQKAKLQSDWETARTYHLLSQERSNLELSMWLYQEQEEAKKVTSLRRRLEKYEAELEGARSSIGTVSGEVIPLSEKAAGLKRKLDELTAHRESLAQRLLALEKERDSVRGKLALVAKEIETRTVRESVLRKELEDLNRQEEEISVKRDEAAQRYEKVVELLRQAENERDASESDWKKLSEFIISARAQTVSLTEKLGAVQRAKEEVRKELEEIRQQSVSLKSSLSSLHDQVSRHREEIVLMKERLEKAGKDQDRLTEASRNLEVQVQEKRSALEKVLGVEKSLEGRLSLVRGRRRVLEEMEESYEGYGKGPKSVLSAAKRGVLKGVLGPVGELFSCETKFIPALSAAVGGAAENIVVEDEEAAKEAIEFLKKTRSGRCTFLPLTLIRPRNLRPRAASCLEQLKGVRPLISVVNYPPELKNCAAYLFGHVVLADTVDDALQFMKASSWTTRAVTLGGESIEPGGAMTGGEAPRHEFIFQRKHELNTLSSEEANLQKDLASAREKRKAIEGELASLVHKLDRIKKDVLSAESSVARLRESIAQVERAIMSLEVEICDKAQNMSPLESLEKEHLKQLESLSEEEEKISLEISARERELKEYEDKLKESMVVDRGLSERIQELVHSRETLEREISSFARRKESILGEKASVERSLEEERKEIARLKGLQQELVGQEKNLSEAIVAHDQQMASLIEEISGVEKDLDITSKMLSEKRAQIERLGREVETLRTKIEEGRLELKTAEKALSDTRQFLLSRFGLQAPREIDCQRIPRQEALVKLEEIDEKIRALGTVNLKAEEEYRSLSERIDNLCAEKEDLVEAMKELDDTKELIDKEIEDRFLETFGHVARNFEDIFRDLFGGGRGRLNLVEGTLGVEVVAEPPGRRQKQFNLLSGGERSLCGIALIFSILSVRPSPLIVLDEVDSALDEANVVRFAQFLKRYSKDTQFLVITHQEATMEVADIIYGVTMEEPGVSKVFGMRLESR</sequence>
<dbReference type="PANTHER" id="PTHR43977">
    <property type="entry name" value="STRUCTURAL MAINTENANCE OF CHROMOSOMES PROTEIN 3"/>
    <property type="match status" value="1"/>
</dbReference>
<dbReference type="AlphaFoldDB" id="A0AAT9LEW6"/>
<comment type="domain">
    <text evidence="6">Contains large globular domains required for ATP hydrolysis at each terminus and a third globular domain forming a flexible hinge near the middle of the molecule. These domains are separated by coiled-coil structures.</text>
</comment>
<reference evidence="8" key="1">
    <citation type="submission" date="2020-10" db="EMBL/GenBank/DDBJ databases">
        <authorList>
            <person name="Kadnikov V."/>
            <person name="Beletsky A.V."/>
            <person name="Mardanov A.V."/>
            <person name="Karnachuk O.V."/>
            <person name="Ravin N.V."/>
        </authorList>
    </citation>
    <scope>NUCLEOTIDE SEQUENCE</scope>
    <source>
        <strain evidence="8">Bu02</strain>
    </source>
</reference>
<dbReference type="InterPro" id="IPR010935">
    <property type="entry name" value="SMC_hinge"/>
</dbReference>
<feature type="coiled-coil region" evidence="6">
    <location>
        <begin position="900"/>
        <end position="934"/>
    </location>
</feature>
<dbReference type="GO" id="GO:0006260">
    <property type="term" value="P:DNA replication"/>
    <property type="evidence" value="ECO:0007669"/>
    <property type="project" value="UniProtKB-UniRule"/>
</dbReference>
<feature type="binding site" evidence="6">
    <location>
        <begin position="31"/>
        <end position="38"/>
    </location>
    <ligand>
        <name>ATP</name>
        <dbReference type="ChEBI" id="CHEBI:30616"/>
    </ligand>
</feature>
<dbReference type="Gene3D" id="1.10.287.1490">
    <property type="match status" value="2"/>
</dbReference>
<dbReference type="Gene3D" id="1.20.1060.20">
    <property type="match status" value="1"/>
</dbReference>
<dbReference type="GO" id="GO:0005737">
    <property type="term" value="C:cytoplasm"/>
    <property type="evidence" value="ECO:0007669"/>
    <property type="project" value="UniProtKB-SubCell"/>
</dbReference>
<protein>
    <recommendedName>
        <fullName evidence="6">Chromosome partition protein Smc</fullName>
    </recommendedName>
</protein>